<comment type="caution">
    <text evidence="1">The sequence shown here is derived from an EMBL/GenBank/DDBJ whole genome shotgun (WGS) entry which is preliminary data.</text>
</comment>
<accession>A0AAD8FAP6</accession>
<protein>
    <submittedName>
        <fullName evidence="1">Uncharacterized protein</fullName>
    </submittedName>
</protein>
<evidence type="ECO:0000313" key="2">
    <source>
        <dbReference type="Proteomes" id="UP001233172"/>
    </source>
</evidence>
<proteinExistence type="predicted"/>
<reference evidence="1" key="1">
    <citation type="journal article" date="2023" name="PLoS Negl. Trop. Dis.">
        <title>A genome sequence for Biomphalaria pfeifferi, the major vector snail for the human-infecting parasite Schistosoma mansoni.</title>
        <authorList>
            <person name="Bu L."/>
            <person name="Lu L."/>
            <person name="Laidemitt M.R."/>
            <person name="Zhang S.M."/>
            <person name="Mutuku M."/>
            <person name="Mkoji G."/>
            <person name="Steinauer M."/>
            <person name="Loker E.S."/>
        </authorList>
    </citation>
    <scope>NUCLEOTIDE SEQUENCE</scope>
    <source>
        <strain evidence="1">KasaAsao</strain>
    </source>
</reference>
<gene>
    <name evidence="1" type="ORF">Bpfe_014326</name>
</gene>
<name>A0AAD8FAP6_BIOPF</name>
<dbReference type="Proteomes" id="UP001233172">
    <property type="component" value="Unassembled WGS sequence"/>
</dbReference>
<dbReference type="AlphaFoldDB" id="A0AAD8FAP6"/>
<organism evidence="1 2">
    <name type="scientific">Biomphalaria pfeifferi</name>
    <name type="common">Bloodfluke planorb</name>
    <name type="synonym">Freshwater snail</name>
    <dbReference type="NCBI Taxonomy" id="112525"/>
    <lineage>
        <taxon>Eukaryota</taxon>
        <taxon>Metazoa</taxon>
        <taxon>Spiralia</taxon>
        <taxon>Lophotrochozoa</taxon>
        <taxon>Mollusca</taxon>
        <taxon>Gastropoda</taxon>
        <taxon>Heterobranchia</taxon>
        <taxon>Euthyneura</taxon>
        <taxon>Panpulmonata</taxon>
        <taxon>Hygrophila</taxon>
        <taxon>Lymnaeoidea</taxon>
        <taxon>Planorbidae</taxon>
        <taxon>Biomphalaria</taxon>
    </lineage>
</organism>
<evidence type="ECO:0000313" key="1">
    <source>
        <dbReference type="EMBL" id="KAK0056239.1"/>
    </source>
</evidence>
<keyword evidence="2" id="KW-1185">Reference proteome</keyword>
<reference evidence="1" key="2">
    <citation type="submission" date="2023-04" db="EMBL/GenBank/DDBJ databases">
        <authorList>
            <person name="Bu L."/>
            <person name="Lu L."/>
            <person name="Laidemitt M.R."/>
            <person name="Zhang S.M."/>
            <person name="Mutuku M."/>
            <person name="Mkoji G."/>
            <person name="Steinauer M."/>
            <person name="Loker E.S."/>
        </authorList>
    </citation>
    <scope>NUCLEOTIDE SEQUENCE</scope>
    <source>
        <strain evidence="1">KasaAsao</strain>
        <tissue evidence="1">Whole Snail</tissue>
    </source>
</reference>
<sequence>MLKPEVILQSLRLHSTFASLEALVQVPAKKVMLYQHVTDTILQVTPLFGLFLWEFPVHGQIEGKTCQ</sequence>
<dbReference type="EMBL" id="JASAOG010000063">
    <property type="protein sequence ID" value="KAK0056239.1"/>
    <property type="molecule type" value="Genomic_DNA"/>
</dbReference>